<dbReference type="AlphaFoldDB" id="A0A9E2S9T2"/>
<organism evidence="5 6">
    <name type="scientific">Pinibacter aurantiacus</name>
    <dbReference type="NCBI Taxonomy" id="2851599"/>
    <lineage>
        <taxon>Bacteria</taxon>
        <taxon>Pseudomonadati</taxon>
        <taxon>Bacteroidota</taxon>
        <taxon>Chitinophagia</taxon>
        <taxon>Chitinophagales</taxon>
        <taxon>Chitinophagaceae</taxon>
        <taxon>Pinibacter</taxon>
    </lineage>
</organism>
<evidence type="ECO:0000259" key="4">
    <source>
        <dbReference type="PROSITE" id="PS51352"/>
    </source>
</evidence>
<reference evidence="5" key="1">
    <citation type="submission" date="2021-06" db="EMBL/GenBank/DDBJ databases">
        <authorList>
            <person name="Huq M.A."/>
        </authorList>
    </citation>
    <scope>NUCLEOTIDE SEQUENCE</scope>
    <source>
        <strain evidence="5">MAH-26</strain>
    </source>
</reference>
<keyword evidence="3" id="KW-0676">Redox-active center</keyword>
<evidence type="ECO:0000313" key="6">
    <source>
        <dbReference type="Proteomes" id="UP000812270"/>
    </source>
</evidence>
<evidence type="ECO:0000313" key="5">
    <source>
        <dbReference type="EMBL" id="MBV4357284.1"/>
    </source>
</evidence>
<dbReference type="InterPro" id="IPR000866">
    <property type="entry name" value="AhpC/TSA"/>
</dbReference>
<dbReference type="RefSeq" id="WP_217790928.1">
    <property type="nucleotide sequence ID" value="NZ_JAHSPG010000004.1"/>
</dbReference>
<protein>
    <submittedName>
        <fullName evidence="5">TlpA family protein disulfide reductase</fullName>
    </submittedName>
</protein>
<dbReference type="EMBL" id="JAHSPG010000004">
    <property type="protein sequence ID" value="MBV4357284.1"/>
    <property type="molecule type" value="Genomic_DNA"/>
</dbReference>
<dbReference type="InterPro" id="IPR050553">
    <property type="entry name" value="Thioredoxin_ResA/DsbE_sf"/>
</dbReference>
<evidence type="ECO:0000256" key="2">
    <source>
        <dbReference type="ARBA" id="ARBA00023157"/>
    </source>
</evidence>
<keyword evidence="2" id="KW-1015">Disulfide bond</keyword>
<dbReference type="InterPro" id="IPR013766">
    <property type="entry name" value="Thioredoxin_domain"/>
</dbReference>
<dbReference type="InterPro" id="IPR017937">
    <property type="entry name" value="Thioredoxin_CS"/>
</dbReference>
<gene>
    <name evidence="5" type="ORF">KTO63_09015</name>
</gene>
<evidence type="ECO:0000256" key="3">
    <source>
        <dbReference type="ARBA" id="ARBA00023284"/>
    </source>
</evidence>
<sequence length="294" mass="32741">MKIQILTIIALSWATHIFSQTTTEASKPAPKPKTAEQLAYEELFKDCHLRSDSLTAIYKNLTAEEKKSSPALDSLIKKSKEIAAQMQSIRIKYLESHAESVFSLKVIKEIDNGGYVMDASVEEPLFNKLSEKVKDSEEGKAFLVRLEKAKKLAIGQPAPVFTQPDTSGKMISLTDYKGKYVLVDFWASWCAPCRAENPNVLKAYEKYKGQNFTVIGVSMDTEKAKAAWLKAIKDDGMPWAQVSELKGWENTAGVLYDINAIPQNYLIDPSGKIVAKNIRGEQLQVTLAKFLAAK</sequence>
<dbReference type="CDD" id="cd02966">
    <property type="entry name" value="TlpA_like_family"/>
    <property type="match status" value="1"/>
</dbReference>
<keyword evidence="1" id="KW-0201">Cytochrome c-type biogenesis</keyword>
<dbReference type="PROSITE" id="PS51352">
    <property type="entry name" value="THIOREDOXIN_2"/>
    <property type="match status" value="1"/>
</dbReference>
<accession>A0A9E2S9T2</accession>
<comment type="caution">
    <text evidence="5">The sequence shown here is derived from an EMBL/GenBank/DDBJ whole genome shotgun (WGS) entry which is preliminary data.</text>
</comment>
<name>A0A9E2S9T2_9BACT</name>
<proteinExistence type="predicted"/>
<dbReference type="PANTHER" id="PTHR42852">
    <property type="entry name" value="THIOL:DISULFIDE INTERCHANGE PROTEIN DSBE"/>
    <property type="match status" value="1"/>
</dbReference>
<dbReference type="Pfam" id="PF00578">
    <property type="entry name" value="AhpC-TSA"/>
    <property type="match status" value="1"/>
</dbReference>
<dbReference type="GO" id="GO:0016491">
    <property type="term" value="F:oxidoreductase activity"/>
    <property type="evidence" value="ECO:0007669"/>
    <property type="project" value="InterPro"/>
</dbReference>
<dbReference type="GO" id="GO:0017004">
    <property type="term" value="P:cytochrome complex assembly"/>
    <property type="evidence" value="ECO:0007669"/>
    <property type="project" value="UniProtKB-KW"/>
</dbReference>
<dbReference type="GO" id="GO:0016209">
    <property type="term" value="F:antioxidant activity"/>
    <property type="evidence" value="ECO:0007669"/>
    <property type="project" value="InterPro"/>
</dbReference>
<keyword evidence="6" id="KW-1185">Reference proteome</keyword>
<dbReference type="PROSITE" id="PS00194">
    <property type="entry name" value="THIOREDOXIN_1"/>
    <property type="match status" value="1"/>
</dbReference>
<evidence type="ECO:0000256" key="1">
    <source>
        <dbReference type="ARBA" id="ARBA00022748"/>
    </source>
</evidence>
<dbReference type="PANTHER" id="PTHR42852:SF6">
    <property type="entry name" value="THIOL:DISULFIDE INTERCHANGE PROTEIN DSBE"/>
    <property type="match status" value="1"/>
</dbReference>
<dbReference type="Proteomes" id="UP000812270">
    <property type="component" value="Unassembled WGS sequence"/>
</dbReference>
<feature type="domain" description="Thioredoxin" evidence="4">
    <location>
        <begin position="152"/>
        <end position="294"/>
    </location>
</feature>